<dbReference type="GO" id="GO:0046872">
    <property type="term" value="F:metal ion binding"/>
    <property type="evidence" value="ECO:0007669"/>
    <property type="project" value="UniProtKB-KW"/>
</dbReference>
<evidence type="ECO:0000313" key="7">
    <source>
        <dbReference type="EMBL" id="GAG56342.1"/>
    </source>
</evidence>
<dbReference type="InterPro" id="IPR011538">
    <property type="entry name" value="Nuo51_FMN-bd"/>
</dbReference>
<sequence>LRGRGGAGFPTGLKWEFYHNAPGSQKYMICNADEGDPGAFMDRSTMEGDPHTVIEGMTIAAYAIGASEGYIYIRAEYPLAVKRVRLAIRQAEEKGFLGENILGSGFSFHLHIKEGAGAFVCGEETALMASIEGKRGMPRPRPPFPAQSGLWGKPSNINNVKSLATVPAIIAKGADWYAQIGTEKSKGTAVFALTGKIANSGLVEVPMGISLEEIIYDIGGGIPGGKHFKAVQTGGPSGGCLPASLLNLPVDYESLTEAGSIMGSGGMVVMDEDTCMVDMARFFLSFTQDESCGKCVMCRLGTKQMLDILEGICSGRGKLEDIDLLLELSEAIKAGSLCGLGQTAPNPVLTTIRYFRDEYEEHIKQHHCRAAVCPGLVSAPCSHTCPAGIDVPRYIRFIAE</sequence>
<dbReference type="Gene3D" id="1.20.1440.230">
    <property type="entry name" value="NADH-ubiquinone oxidoreductase 51kDa subunit, iron-sulphur binding domain"/>
    <property type="match status" value="1"/>
</dbReference>
<name>X0ZDQ1_9ZZZZ</name>
<evidence type="ECO:0000256" key="5">
    <source>
        <dbReference type="ARBA" id="ARBA00023014"/>
    </source>
</evidence>
<reference evidence="7" key="1">
    <citation type="journal article" date="2014" name="Front. Microbiol.">
        <title>High frequency of phylogenetically diverse reductive dehalogenase-homologous genes in deep subseafloor sedimentary metagenomes.</title>
        <authorList>
            <person name="Kawai M."/>
            <person name="Futagami T."/>
            <person name="Toyoda A."/>
            <person name="Takaki Y."/>
            <person name="Nishi S."/>
            <person name="Hori S."/>
            <person name="Arai W."/>
            <person name="Tsubouchi T."/>
            <person name="Morono Y."/>
            <person name="Uchiyama I."/>
            <person name="Ito T."/>
            <person name="Fujiyama A."/>
            <person name="Inagaki F."/>
            <person name="Takami H."/>
        </authorList>
    </citation>
    <scope>NUCLEOTIDE SEQUENCE</scope>
    <source>
        <strain evidence="7">Expedition CK06-06</strain>
    </source>
</reference>
<accession>X0ZDQ1</accession>
<dbReference type="GO" id="GO:0051539">
    <property type="term" value="F:4 iron, 4 sulfur cluster binding"/>
    <property type="evidence" value="ECO:0007669"/>
    <property type="project" value="UniProtKB-KW"/>
</dbReference>
<comment type="similarity">
    <text evidence="1">Belongs to the complex I 51 kDa subunit family.</text>
</comment>
<evidence type="ECO:0000256" key="3">
    <source>
        <dbReference type="ARBA" id="ARBA00022723"/>
    </source>
</evidence>
<keyword evidence="2" id="KW-0004">4Fe-4S</keyword>
<dbReference type="Gene3D" id="3.40.50.11540">
    <property type="entry name" value="NADH-ubiquinone oxidoreductase 51kDa subunit"/>
    <property type="match status" value="1"/>
</dbReference>
<evidence type="ECO:0000259" key="6">
    <source>
        <dbReference type="SMART" id="SM00928"/>
    </source>
</evidence>
<evidence type="ECO:0000256" key="4">
    <source>
        <dbReference type="ARBA" id="ARBA00023004"/>
    </source>
</evidence>
<proteinExistence type="inferred from homology"/>
<dbReference type="PANTHER" id="PTHR43578">
    <property type="entry name" value="NADH-QUINONE OXIDOREDUCTASE SUBUNIT F"/>
    <property type="match status" value="1"/>
</dbReference>
<feature type="non-terminal residue" evidence="7">
    <location>
        <position position="400"/>
    </location>
</feature>
<evidence type="ECO:0000256" key="2">
    <source>
        <dbReference type="ARBA" id="ARBA00022485"/>
    </source>
</evidence>
<dbReference type="Pfam" id="PF10589">
    <property type="entry name" value="NADH_4Fe-4S"/>
    <property type="match status" value="1"/>
</dbReference>
<keyword evidence="3" id="KW-0479">Metal-binding</keyword>
<dbReference type="SUPFAM" id="SSF140490">
    <property type="entry name" value="Nqo1C-terminal domain-like"/>
    <property type="match status" value="1"/>
</dbReference>
<dbReference type="FunFam" id="3.40.50.11540:FF:000001">
    <property type="entry name" value="NADH dehydrogenase [ubiquinone] flavoprotein 1, mitochondrial"/>
    <property type="match status" value="1"/>
</dbReference>
<dbReference type="FunFam" id="1.20.1440.230:FF:000001">
    <property type="entry name" value="Mitochondrial NADH dehydrogenase flavoprotein 1"/>
    <property type="match status" value="1"/>
</dbReference>
<comment type="caution">
    <text evidence="7">The sequence shown here is derived from an EMBL/GenBank/DDBJ whole genome shotgun (WGS) entry which is preliminary data.</text>
</comment>
<dbReference type="PANTHER" id="PTHR43578:SF3">
    <property type="entry name" value="NADH-QUINONE OXIDOREDUCTASE SUBUNIT F"/>
    <property type="match status" value="1"/>
</dbReference>
<dbReference type="InterPro" id="IPR037207">
    <property type="entry name" value="Nuop51_4Fe4S-bd_sf"/>
</dbReference>
<gene>
    <name evidence="7" type="ORF">S01H4_19425</name>
</gene>
<keyword evidence="4" id="KW-0408">Iron</keyword>
<feature type="non-terminal residue" evidence="7">
    <location>
        <position position="1"/>
    </location>
</feature>
<feature type="domain" description="NADH-ubiquinone oxidoreductase 51kDa subunit iron-sulphur binding" evidence="6">
    <location>
        <begin position="277"/>
        <end position="322"/>
    </location>
</feature>
<evidence type="ECO:0000256" key="1">
    <source>
        <dbReference type="ARBA" id="ARBA00007523"/>
    </source>
</evidence>
<dbReference type="AlphaFoldDB" id="X0ZDQ1"/>
<dbReference type="SUPFAM" id="SSF142984">
    <property type="entry name" value="Nqo1 middle domain-like"/>
    <property type="match status" value="1"/>
</dbReference>
<protein>
    <recommendedName>
        <fullName evidence="6">NADH-ubiquinone oxidoreductase 51kDa subunit iron-sulphur binding domain-containing protein</fullName>
    </recommendedName>
</protein>
<dbReference type="Gene3D" id="3.10.20.600">
    <property type="match status" value="1"/>
</dbReference>
<organism evidence="7">
    <name type="scientific">marine sediment metagenome</name>
    <dbReference type="NCBI Taxonomy" id="412755"/>
    <lineage>
        <taxon>unclassified sequences</taxon>
        <taxon>metagenomes</taxon>
        <taxon>ecological metagenomes</taxon>
    </lineage>
</organism>
<dbReference type="InterPro" id="IPR019575">
    <property type="entry name" value="Nuop51_4Fe4S-bd"/>
</dbReference>
<dbReference type="SMART" id="SM00928">
    <property type="entry name" value="NADH_4Fe-4S"/>
    <property type="match status" value="1"/>
</dbReference>
<dbReference type="SUPFAM" id="SSF142019">
    <property type="entry name" value="Nqo1 FMN-binding domain-like"/>
    <property type="match status" value="1"/>
</dbReference>
<keyword evidence="5" id="KW-0411">Iron-sulfur</keyword>
<dbReference type="Pfam" id="PF01512">
    <property type="entry name" value="Complex1_51K"/>
    <property type="match status" value="1"/>
</dbReference>
<dbReference type="EMBL" id="BART01008662">
    <property type="protein sequence ID" value="GAG56342.1"/>
    <property type="molecule type" value="Genomic_DNA"/>
</dbReference>
<dbReference type="InterPro" id="IPR037225">
    <property type="entry name" value="Nuo51_FMN-bd_sf"/>
</dbReference>